<protein>
    <submittedName>
        <fullName evidence="2">Uncharacterized protein</fullName>
    </submittedName>
</protein>
<evidence type="ECO:0000313" key="3">
    <source>
        <dbReference type="Proteomes" id="UP000824120"/>
    </source>
</evidence>
<reference evidence="2 3" key="1">
    <citation type="submission" date="2020-09" db="EMBL/GenBank/DDBJ databases">
        <title>De no assembly of potato wild relative species, Solanum commersonii.</title>
        <authorList>
            <person name="Cho K."/>
        </authorList>
    </citation>
    <scope>NUCLEOTIDE SEQUENCE [LARGE SCALE GENOMIC DNA]</scope>
    <source>
        <strain evidence="2">LZ3.2</strain>
        <tissue evidence="2">Leaf</tissue>
    </source>
</reference>
<organism evidence="2 3">
    <name type="scientific">Solanum commersonii</name>
    <name type="common">Commerson's wild potato</name>
    <name type="synonym">Commerson's nightshade</name>
    <dbReference type="NCBI Taxonomy" id="4109"/>
    <lineage>
        <taxon>Eukaryota</taxon>
        <taxon>Viridiplantae</taxon>
        <taxon>Streptophyta</taxon>
        <taxon>Embryophyta</taxon>
        <taxon>Tracheophyta</taxon>
        <taxon>Spermatophyta</taxon>
        <taxon>Magnoliopsida</taxon>
        <taxon>eudicotyledons</taxon>
        <taxon>Gunneridae</taxon>
        <taxon>Pentapetalae</taxon>
        <taxon>asterids</taxon>
        <taxon>lamiids</taxon>
        <taxon>Solanales</taxon>
        <taxon>Solanaceae</taxon>
        <taxon>Solanoideae</taxon>
        <taxon>Solaneae</taxon>
        <taxon>Solanum</taxon>
    </lineage>
</organism>
<accession>A0A9J6B7F5</accession>
<gene>
    <name evidence="2" type="ORF">H5410_004076</name>
</gene>
<sequence>MPGHTKGRVKDGWVKEIPHSKVISTATSDSNLTDTHLLPIGDVQNSRSLILSRLRARLTKEEQEVILRLLDSSMEQSKQSSKKSTEAEVIPN</sequence>
<evidence type="ECO:0000313" key="2">
    <source>
        <dbReference type="EMBL" id="KAG5632359.1"/>
    </source>
</evidence>
<feature type="region of interest" description="Disordered" evidence="1">
    <location>
        <begin position="72"/>
        <end position="92"/>
    </location>
</feature>
<dbReference type="OrthoDB" id="1268456at2759"/>
<evidence type="ECO:0000256" key="1">
    <source>
        <dbReference type="SAM" id="MobiDB-lite"/>
    </source>
</evidence>
<keyword evidence="3" id="KW-1185">Reference proteome</keyword>
<dbReference type="Proteomes" id="UP000824120">
    <property type="component" value="Chromosome 1"/>
</dbReference>
<comment type="caution">
    <text evidence="2">The sequence shown here is derived from an EMBL/GenBank/DDBJ whole genome shotgun (WGS) entry which is preliminary data.</text>
</comment>
<proteinExistence type="predicted"/>
<name>A0A9J6B7F5_SOLCO</name>
<dbReference type="AlphaFoldDB" id="A0A9J6B7F5"/>
<dbReference type="EMBL" id="JACXVP010000001">
    <property type="protein sequence ID" value="KAG5632359.1"/>
    <property type="molecule type" value="Genomic_DNA"/>
</dbReference>